<dbReference type="Pfam" id="PF20684">
    <property type="entry name" value="Fung_rhodopsin"/>
    <property type="match status" value="1"/>
</dbReference>
<dbReference type="PANTHER" id="PTHR33048">
    <property type="entry name" value="PTH11-LIKE INTEGRAL MEMBRANE PROTEIN (AFU_ORTHOLOGUE AFUA_5G11245)"/>
    <property type="match status" value="1"/>
</dbReference>
<evidence type="ECO:0000313" key="9">
    <source>
        <dbReference type="EMBL" id="KAF2249069.1"/>
    </source>
</evidence>
<evidence type="ECO:0000256" key="3">
    <source>
        <dbReference type="ARBA" id="ARBA00022989"/>
    </source>
</evidence>
<feature type="domain" description="Rhodopsin" evidence="8">
    <location>
        <begin position="49"/>
        <end position="287"/>
    </location>
</feature>
<keyword evidence="2 7" id="KW-0812">Transmembrane</keyword>
<comment type="subcellular location">
    <subcellularLocation>
        <location evidence="1">Membrane</location>
        <topology evidence="1">Multi-pass membrane protein</topology>
    </subcellularLocation>
</comment>
<feature type="transmembrane region" description="Helical" evidence="7">
    <location>
        <begin position="227"/>
        <end position="252"/>
    </location>
</feature>
<feature type="transmembrane region" description="Helical" evidence="7">
    <location>
        <begin position="63"/>
        <end position="83"/>
    </location>
</feature>
<keyword evidence="4 7" id="KW-0472">Membrane</keyword>
<feature type="compositionally biased region" description="Polar residues" evidence="6">
    <location>
        <begin position="307"/>
        <end position="322"/>
    </location>
</feature>
<reference evidence="9" key="1">
    <citation type="journal article" date="2020" name="Stud. Mycol.">
        <title>101 Dothideomycetes genomes: a test case for predicting lifestyles and emergence of pathogens.</title>
        <authorList>
            <person name="Haridas S."/>
            <person name="Albert R."/>
            <person name="Binder M."/>
            <person name="Bloem J."/>
            <person name="Labutti K."/>
            <person name="Salamov A."/>
            <person name="Andreopoulos B."/>
            <person name="Baker S."/>
            <person name="Barry K."/>
            <person name="Bills G."/>
            <person name="Bluhm B."/>
            <person name="Cannon C."/>
            <person name="Castanera R."/>
            <person name="Culley D."/>
            <person name="Daum C."/>
            <person name="Ezra D."/>
            <person name="Gonzalez J."/>
            <person name="Henrissat B."/>
            <person name="Kuo A."/>
            <person name="Liang C."/>
            <person name="Lipzen A."/>
            <person name="Lutzoni F."/>
            <person name="Magnuson J."/>
            <person name="Mondo S."/>
            <person name="Nolan M."/>
            <person name="Ohm R."/>
            <person name="Pangilinan J."/>
            <person name="Park H.-J."/>
            <person name="Ramirez L."/>
            <person name="Alfaro M."/>
            <person name="Sun H."/>
            <person name="Tritt A."/>
            <person name="Yoshinaga Y."/>
            <person name="Zwiers L.-H."/>
            <person name="Turgeon B."/>
            <person name="Goodwin S."/>
            <person name="Spatafora J."/>
            <person name="Crous P."/>
            <person name="Grigoriev I."/>
        </authorList>
    </citation>
    <scope>NUCLEOTIDE SEQUENCE</scope>
    <source>
        <strain evidence="9">CBS 122368</strain>
    </source>
</reference>
<evidence type="ECO:0000259" key="8">
    <source>
        <dbReference type="Pfam" id="PF20684"/>
    </source>
</evidence>
<evidence type="ECO:0000256" key="7">
    <source>
        <dbReference type="SAM" id="Phobius"/>
    </source>
</evidence>
<dbReference type="PANTHER" id="PTHR33048:SF47">
    <property type="entry name" value="INTEGRAL MEMBRANE PROTEIN-RELATED"/>
    <property type="match status" value="1"/>
</dbReference>
<proteinExistence type="inferred from homology"/>
<dbReference type="Proteomes" id="UP000800094">
    <property type="component" value="Unassembled WGS sequence"/>
</dbReference>
<dbReference type="GeneID" id="54575253"/>
<gene>
    <name evidence="9" type="ORF">BU26DRAFT_311417</name>
</gene>
<dbReference type="GO" id="GO:0016020">
    <property type="term" value="C:membrane"/>
    <property type="evidence" value="ECO:0007669"/>
    <property type="project" value="UniProtKB-SubCell"/>
</dbReference>
<comment type="similarity">
    <text evidence="5">Belongs to the SAT4 family.</text>
</comment>
<evidence type="ECO:0000256" key="5">
    <source>
        <dbReference type="ARBA" id="ARBA00038359"/>
    </source>
</evidence>
<feature type="transmembrane region" description="Helical" evidence="7">
    <location>
        <begin position="30"/>
        <end position="51"/>
    </location>
</feature>
<evidence type="ECO:0000313" key="10">
    <source>
        <dbReference type="Proteomes" id="UP000800094"/>
    </source>
</evidence>
<dbReference type="InterPro" id="IPR052337">
    <property type="entry name" value="SAT4-like"/>
</dbReference>
<evidence type="ECO:0000256" key="4">
    <source>
        <dbReference type="ARBA" id="ARBA00023136"/>
    </source>
</evidence>
<dbReference type="OrthoDB" id="444631at2759"/>
<organism evidence="9 10">
    <name type="scientific">Trematosphaeria pertusa</name>
    <dbReference type="NCBI Taxonomy" id="390896"/>
    <lineage>
        <taxon>Eukaryota</taxon>
        <taxon>Fungi</taxon>
        <taxon>Dikarya</taxon>
        <taxon>Ascomycota</taxon>
        <taxon>Pezizomycotina</taxon>
        <taxon>Dothideomycetes</taxon>
        <taxon>Pleosporomycetidae</taxon>
        <taxon>Pleosporales</taxon>
        <taxon>Massarineae</taxon>
        <taxon>Trematosphaeriaceae</taxon>
        <taxon>Trematosphaeria</taxon>
    </lineage>
</organism>
<dbReference type="RefSeq" id="XP_033684073.1">
    <property type="nucleotide sequence ID" value="XM_033821923.1"/>
</dbReference>
<evidence type="ECO:0000256" key="2">
    <source>
        <dbReference type="ARBA" id="ARBA00022692"/>
    </source>
</evidence>
<dbReference type="AlphaFoldDB" id="A0A6A6IFU9"/>
<feature type="transmembrane region" description="Helical" evidence="7">
    <location>
        <begin position="145"/>
        <end position="169"/>
    </location>
</feature>
<protein>
    <recommendedName>
        <fullName evidence="8">Rhodopsin domain-containing protein</fullName>
    </recommendedName>
</protein>
<keyword evidence="3 7" id="KW-1133">Transmembrane helix</keyword>
<sequence length="347" mass="38611">MDHAPFDLPIAPPPPGQKSDFDAPAHDAKALWVLALLTVTLAFLAVGVRMYVKGWITKQRVSWDDAACIVALLLAITHTYIILKELDYGLGKHMWDVRAVSLTHFGLLIMLVSNLIIALNMLFVRISILALYHRLFAIYKTSKRLIYLGYGISLLIALPEFGVAIIRIVRCSTALGALTDSYCKQRPNSIMITTFTAVGVLTDIFIYSIAISRIRLVQVKRNKKVQLIVVFAMGLAALVFAVANLTFVSIHFHTTDQLWYAFWVALFKLLETNIGLACACATFLPPFWKAWRTTLPSIGSGLRVRSQDTSNDDGSGWTKSGVSNRHRSDDALVDTFDLHLDEINASK</sequence>
<dbReference type="InterPro" id="IPR049326">
    <property type="entry name" value="Rhodopsin_dom_fungi"/>
</dbReference>
<evidence type="ECO:0000256" key="6">
    <source>
        <dbReference type="SAM" id="MobiDB-lite"/>
    </source>
</evidence>
<keyword evidence="10" id="KW-1185">Reference proteome</keyword>
<dbReference type="EMBL" id="ML987195">
    <property type="protein sequence ID" value="KAF2249069.1"/>
    <property type="molecule type" value="Genomic_DNA"/>
</dbReference>
<accession>A0A6A6IFU9</accession>
<name>A0A6A6IFU9_9PLEO</name>
<feature type="transmembrane region" description="Helical" evidence="7">
    <location>
        <begin position="258"/>
        <end position="284"/>
    </location>
</feature>
<feature type="transmembrane region" description="Helical" evidence="7">
    <location>
        <begin position="103"/>
        <end position="124"/>
    </location>
</feature>
<feature type="transmembrane region" description="Helical" evidence="7">
    <location>
        <begin position="189"/>
        <end position="207"/>
    </location>
</feature>
<evidence type="ECO:0000256" key="1">
    <source>
        <dbReference type="ARBA" id="ARBA00004141"/>
    </source>
</evidence>
<feature type="region of interest" description="Disordered" evidence="6">
    <location>
        <begin position="303"/>
        <end position="322"/>
    </location>
</feature>